<reference evidence="3 4" key="1">
    <citation type="journal article" date="2013" name="Front. Microbiol.">
        <title>Comparative genomic analyses of the cyanobacterium, Lyngbya aestuarii BL J, a powerful hydrogen producer.</title>
        <authorList>
            <person name="Kothari A."/>
            <person name="Vaughn M."/>
            <person name="Garcia-Pichel F."/>
        </authorList>
    </citation>
    <scope>NUCLEOTIDE SEQUENCE [LARGE SCALE GENOMIC DNA]</scope>
    <source>
        <strain evidence="3 4">BL J</strain>
    </source>
</reference>
<comment type="caution">
    <text evidence="3">The sequence shown here is derived from an EMBL/GenBank/DDBJ whole genome shotgun (WGS) entry which is preliminary data.</text>
</comment>
<evidence type="ECO:0000313" key="4">
    <source>
        <dbReference type="Proteomes" id="UP000017127"/>
    </source>
</evidence>
<name>U7QR69_9CYAN</name>
<accession>U7QR69</accession>
<feature type="domain" description="DUF2382" evidence="2">
    <location>
        <begin position="140"/>
        <end position="226"/>
    </location>
</feature>
<dbReference type="PATRIC" id="fig|1348334.3.peg.1071"/>
<evidence type="ECO:0000259" key="2">
    <source>
        <dbReference type="Pfam" id="PF09557"/>
    </source>
</evidence>
<dbReference type="EMBL" id="AUZM01000007">
    <property type="protein sequence ID" value="ERT08891.1"/>
    <property type="molecule type" value="Genomic_DNA"/>
</dbReference>
<feature type="region of interest" description="Disordered" evidence="1">
    <location>
        <begin position="96"/>
        <end position="130"/>
    </location>
</feature>
<keyword evidence="4" id="KW-1185">Reference proteome</keyword>
<feature type="compositionally biased region" description="Polar residues" evidence="1">
    <location>
        <begin position="96"/>
        <end position="110"/>
    </location>
</feature>
<dbReference type="OrthoDB" id="530231at2"/>
<protein>
    <recommendedName>
        <fullName evidence="2">DUF2382 domain-containing protein</fullName>
    </recommendedName>
</protein>
<evidence type="ECO:0000256" key="1">
    <source>
        <dbReference type="SAM" id="MobiDB-lite"/>
    </source>
</evidence>
<evidence type="ECO:0000313" key="3">
    <source>
        <dbReference type="EMBL" id="ERT08891.1"/>
    </source>
</evidence>
<dbReference type="Proteomes" id="UP000017127">
    <property type="component" value="Unassembled WGS sequence"/>
</dbReference>
<gene>
    <name evidence="3" type="ORF">M595_1095</name>
</gene>
<dbReference type="Pfam" id="PF09557">
    <property type="entry name" value="DUF2382"/>
    <property type="match status" value="1"/>
</dbReference>
<dbReference type="RefSeq" id="WP_023064983.1">
    <property type="nucleotide sequence ID" value="NZ_AUZM01000007.1"/>
</dbReference>
<dbReference type="AlphaFoldDB" id="U7QR69"/>
<sequence>MKTQDNYQTVYSPEKLSNSQEVQTYSVVDEQRRLIGQVERILKNDSNQIQILFSLSGQSKPVFRVHQNSIVKVDLENHQFVIRLTEKMQEKLNQYSADGSESLTEKNNIPSVDDSDHEDNDDCSRDIDESYHESVESETIRLLAERLEVKHDRHKIGEVVVRKQVETEMVEVPVRREKLIVEKVGSSDQPLAEIDLSQGKVEGVELETRKSKSDKITVQGEFVSLKAAGDLLQTLAMEDAHGCAKVRVELVLNDPQYQQQYQELFDRCTNP</sequence>
<proteinExistence type="predicted"/>
<organism evidence="3 4">
    <name type="scientific">Lyngbya aestuarii BL J</name>
    <dbReference type="NCBI Taxonomy" id="1348334"/>
    <lineage>
        <taxon>Bacteria</taxon>
        <taxon>Bacillati</taxon>
        <taxon>Cyanobacteriota</taxon>
        <taxon>Cyanophyceae</taxon>
        <taxon>Oscillatoriophycideae</taxon>
        <taxon>Oscillatoriales</taxon>
        <taxon>Microcoleaceae</taxon>
        <taxon>Lyngbya</taxon>
    </lineage>
</organism>
<dbReference type="InterPro" id="IPR019060">
    <property type="entry name" value="DUF2382"/>
</dbReference>